<protein>
    <recommendedName>
        <fullName evidence="5">CBS domain-containing protein</fullName>
    </recommendedName>
</protein>
<name>X0VYD7_9ZZZZ</name>
<dbReference type="AlphaFoldDB" id="X0VYD7"/>
<dbReference type="InterPro" id="IPR013785">
    <property type="entry name" value="Aldolase_TIM"/>
</dbReference>
<dbReference type="InterPro" id="IPR046342">
    <property type="entry name" value="CBS_dom_sf"/>
</dbReference>
<dbReference type="Pfam" id="PF00478">
    <property type="entry name" value="IMPDH"/>
    <property type="match status" value="1"/>
</dbReference>
<reference evidence="6" key="1">
    <citation type="journal article" date="2014" name="Front. Microbiol.">
        <title>High frequency of phylogenetically diverse reductive dehalogenase-homologous genes in deep subseafloor sedimentary metagenomes.</title>
        <authorList>
            <person name="Kawai M."/>
            <person name="Futagami T."/>
            <person name="Toyoda A."/>
            <person name="Takaki Y."/>
            <person name="Nishi S."/>
            <person name="Hori S."/>
            <person name="Arai W."/>
            <person name="Tsubouchi T."/>
            <person name="Morono Y."/>
            <person name="Uchiyama I."/>
            <person name="Ito T."/>
            <person name="Fujiyama A."/>
            <person name="Inagaki F."/>
            <person name="Takami H."/>
        </authorList>
    </citation>
    <scope>NUCLEOTIDE SEQUENCE</scope>
    <source>
        <strain evidence="6">Expedition CK06-06</strain>
    </source>
</reference>
<keyword evidence="4" id="KW-0129">CBS domain</keyword>
<evidence type="ECO:0000256" key="3">
    <source>
        <dbReference type="ARBA" id="ARBA00023002"/>
    </source>
</evidence>
<dbReference type="GO" id="GO:0006183">
    <property type="term" value="P:GTP biosynthetic process"/>
    <property type="evidence" value="ECO:0007669"/>
    <property type="project" value="TreeGrafter"/>
</dbReference>
<gene>
    <name evidence="6" type="ORF">S01H1_57037</name>
</gene>
<evidence type="ECO:0000256" key="1">
    <source>
        <dbReference type="ARBA" id="ARBA00005502"/>
    </source>
</evidence>
<dbReference type="EMBL" id="BARS01037175">
    <property type="protein sequence ID" value="GAG23350.1"/>
    <property type="molecule type" value="Genomic_DNA"/>
</dbReference>
<accession>X0VYD7</accession>
<evidence type="ECO:0000259" key="5">
    <source>
        <dbReference type="PROSITE" id="PS51371"/>
    </source>
</evidence>
<dbReference type="GO" id="GO:0046872">
    <property type="term" value="F:metal ion binding"/>
    <property type="evidence" value="ECO:0007669"/>
    <property type="project" value="UniProtKB-KW"/>
</dbReference>
<dbReference type="SUPFAM" id="SSF54631">
    <property type="entry name" value="CBS-domain pair"/>
    <property type="match status" value="1"/>
</dbReference>
<dbReference type="PANTHER" id="PTHR11911:SF111">
    <property type="entry name" value="INOSINE-5'-MONOPHOSPHATE DEHYDROGENASE"/>
    <property type="match status" value="1"/>
</dbReference>
<dbReference type="InterPro" id="IPR001093">
    <property type="entry name" value="IMP_DH_GMPRt"/>
</dbReference>
<feature type="non-terminal residue" evidence="6">
    <location>
        <position position="139"/>
    </location>
</feature>
<dbReference type="InterPro" id="IPR000644">
    <property type="entry name" value="CBS_dom"/>
</dbReference>
<dbReference type="PANTHER" id="PTHR11911">
    <property type="entry name" value="INOSINE-5-MONOPHOSPHATE DEHYDROGENASE RELATED"/>
    <property type="match status" value="1"/>
</dbReference>
<proteinExistence type="inferred from homology"/>
<comment type="similarity">
    <text evidence="1">Belongs to the IMPDH/GMPR family.</text>
</comment>
<feature type="domain" description="CBS" evidence="5">
    <location>
        <begin position="90"/>
        <end position="139"/>
    </location>
</feature>
<keyword evidence="3" id="KW-0560">Oxidoreductase</keyword>
<dbReference type="Gene3D" id="3.20.20.70">
    <property type="entry name" value="Aldolase class I"/>
    <property type="match status" value="1"/>
</dbReference>
<dbReference type="SUPFAM" id="SSF51412">
    <property type="entry name" value="Inosine monophosphate dehydrogenase (IMPDH)"/>
    <property type="match status" value="1"/>
</dbReference>
<organism evidence="6">
    <name type="scientific">marine sediment metagenome</name>
    <dbReference type="NCBI Taxonomy" id="412755"/>
    <lineage>
        <taxon>unclassified sequences</taxon>
        <taxon>metagenomes</taxon>
        <taxon>ecological metagenomes</taxon>
    </lineage>
</organism>
<evidence type="ECO:0000256" key="4">
    <source>
        <dbReference type="ARBA" id="ARBA00023122"/>
    </source>
</evidence>
<keyword evidence="2" id="KW-0479">Metal-binding</keyword>
<comment type="caution">
    <text evidence="6">The sequence shown here is derived from an EMBL/GenBank/DDBJ whole genome shotgun (WGS) entry which is preliminary data.</text>
</comment>
<evidence type="ECO:0000313" key="6">
    <source>
        <dbReference type="EMBL" id="GAG23350.1"/>
    </source>
</evidence>
<dbReference type="PROSITE" id="PS51371">
    <property type="entry name" value="CBS"/>
    <property type="match status" value="1"/>
</dbReference>
<evidence type="ECO:0000256" key="2">
    <source>
        <dbReference type="ARBA" id="ARBA00022723"/>
    </source>
</evidence>
<dbReference type="InterPro" id="IPR005990">
    <property type="entry name" value="IMP_DH"/>
</dbReference>
<dbReference type="GO" id="GO:0003938">
    <property type="term" value="F:IMP dehydrogenase activity"/>
    <property type="evidence" value="ECO:0007669"/>
    <property type="project" value="InterPro"/>
</dbReference>
<sequence>MSEEISRTLSEYVLLPGYIPEELKAEGLDLSTYLTRYKLGEEESAMRINTSILSAAMQCVTGPEMSIALARLGALGVIPRSQLIESQAQMIRDVKRHKAGFVTPETVLPDASLEYVQQRMEETGYSKFPVLDPQGKLLG</sequence>